<protein>
    <submittedName>
        <fullName evidence="5">GNAT family N-acetyltransferase</fullName>
        <ecNumber evidence="5">2.3.-.-</ecNumber>
    </submittedName>
</protein>
<dbReference type="InterPro" id="IPR051531">
    <property type="entry name" value="N-acetyltransferase"/>
</dbReference>
<keyword evidence="1 5" id="KW-0808">Transferase</keyword>
<reference evidence="6" key="1">
    <citation type="journal article" date="2019" name="Int. J. Syst. Evol. Microbiol.">
        <title>The Global Catalogue of Microorganisms (GCM) 10K type strain sequencing project: providing services to taxonomists for standard genome sequencing and annotation.</title>
        <authorList>
            <consortium name="The Broad Institute Genomics Platform"/>
            <consortium name="The Broad Institute Genome Sequencing Center for Infectious Disease"/>
            <person name="Wu L."/>
            <person name="Ma J."/>
        </authorList>
    </citation>
    <scope>NUCLEOTIDE SEQUENCE [LARGE SCALE GENOMIC DNA]</scope>
    <source>
        <strain evidence="6">CCM 8951</strain>
    </source>
</reference>
<dbReference type="EMBL" id="JBHTOF010000083">
    <property type="protein sequence ID" value="MFD1465803.1"/>
    <property type="molecule type" value="Genomic_DNA"/>
</dbReference>
<evidence type="ECO:0000256" key="1">
    <source>
        <dbReference type="ARBA" id="ARBA00022679"/>
    </source>
</evidence>
<dbReference type="PROSITE" id="PS51186">
    <property type="entry name" value="GNAT"/>
    <property type="match status" value="1"/>
</dbReference>
<dbReference type="Proteomes" id="UP001597244">
    <property type="component" value="Unassembled WGS sequence"/>
</dbReference>
<evidence type="ECO:0000259" key="4">
    <source>
        <dbReference type="PROSITE" id="PS51186"/>
    </source>
</evidence>
<evidence type="ECO:0000256" key="2">
    <source>
        <dbReference type="ARBA" id="ARBA00023315"/>
    </source>
</evidence>
<organism evidence="5 6">
    <name type="scientific">Lapidilactobacillus mulanensis</name>
    <dbReference type="NCBI Taxonomy" id="2485999"/>
    <lineage>
        <taxon>Bacteria</taxon>
        <taxon>Bacillati</taxon>
        <taxon>Bacillota</taxon>
        <taxon>Bacilli</taxon>
        <taxon>Lactobacillales</taxon>
        <taxon>Lactobacillaceae</taxon>
        <taxon>Lapidilactobacillus</taxon>
    </lineage>
</organism>
<dbReference type="Gene3D" id="3.40.630.30">
    <property type="match status" value="1"/>
</dbReference>
<keyword evidence="2 5" id="KW-0012">Acyltransferase</keyword>
<dbReference type="InterPro" id="IPR000182">
    <property type="entry name" value="GNAT_dom"/>
</dbReference>
<dbReference type="Pfam" id="PF13302">
    <property type="entry name" value="Acetyltransf_3"/>
    <property type="match status" value="1"/>
</dbReference>
<comment type="similarity">
    <text evidence="3">Belongs to the acetyltransferase family. RimJ subfamily.</text>
</comment>
<dbReference type="PANTHER" id="PTHR43792">
    <property type="entry name" value="GNAT FAMILY, PUTATIVE (AFU_ORTHOLOGUE AFUA_3G00765)-RELATED-RELATED"/>
    <property type="match status" value="1"/>
</dbReference>
<proteinExistence type="inferred from homology"/>
<sequence>MLKGKRIFLRPFTNEDLPLVEWLGTHKLYHETAGFAEIHNDRMAQQVLAAYMRRANNYVICDLETDDALGFVELNERGVDQRSHLDQTREVGFVLKEEFWGNGYMTEALNLLFNYAFAQLKISEIWAGHYENNRHSERLLRKLGFEFKYEVQLPFAFIEQKTQKYYLLTASNWQRFRDNSY</sequence>
<evidence type="ECO:0000313" key="5">
    <source>
        <dbReference type="EMBL" id="MFD1465803.1"/>
    </source>
</evidence>
<accession>A0ABW4DQ09</accession>
<dbReference type="GO" id="GO:0016746">
    <property type="term" value="F:acyltransferase activity"/>
    <property type="evidence" value="ECO:0007669"/>
    <property type="project" value="UniProtKB-KW"/>
</dbReference>
<dbReference type="PANTHER" id="PTHR43792:SF8">
    <property type="entry name" value="[RIBOSOMAL PROTEIN US5]-ALANINE N-ACETYLTRANSFERASE"/>
    <property type="match status" value="1"/>
</dbReference>
<feature type="domain" description="N-acetyltransferase" evidence="4">
    <location>
        <begin position="7"/>
        <end position="164"/>
    </location>
</feature>
<name>A0ABW4DQ09_9LACO</name>
<evidence type="ECO:0000313" key="6">
    <source>
        <dbReference type="Proteomes" id="UP001597244"/>
    </source>
</evidence>
<dbReference type="EC" id="2.3.-.-" evidence="5"/>
<gene>
    <name evidence="5" type="ORF">ACFQ4L_06990</name>
</gene>
<dbReference type="RefSeq" id="WP_125578661.1">
    <property type="nucleotide sequence ID" value="NZ_JBHTOF010000083.1"/>
</dbReference>
<dbReference type="InterPro" id="IPR016181">
    <property type="entry name" value="Acyl_CoA_acyltransferase"/>
</dbReference>
<comment type="caution">
    <text evidence="5">The sequence shown here is derived from an EMBL/GenBank/DDBJ whole genome shotgun (WGS) entry which is preliminary data.</text>
</comment>
<evidence type="ECO:0000256" key="3">
    <source>
        <dbReference type="ARBA" id="ARBA00038502"/>
    </source>
</evidence>
<dbReference type="SUPFAM" id="SSF55729">
    <property type="entry name" value="Acyl-CoA N-acyltransferases (Nat)"/>
    <property type="match status" value="1"/>
</dbReference>
<keyword evidence="6" id="KW-1185">Reference proteome</keyword>